<evidence type="ECO:0000256" key="1">
    <source>
        <dbReference type="SAM" id="MobiDB-lite"/>
    </source>
</evidence>
<evidence type="ECO:0000313" key="4">
    <source>
        <dbReference type="Proteomes" id="UP000317881"/>
    </source>
</evidence>
<dbReference type="PANTHER" id="PTHR36222:SF1">
    <property type="entry name" value="SERINE PROTEASE INHIBITOR RV3364C"/>
    <property type="match status" value="1"/>
</dbReference>
<sequence length="166" mass="17277">MRRHAATPAQHGAAGELDWLITSFVTETAHVSEAAVVSCDGLLLAHHSPGPATRHDQLAALTCGIAALAAGGAELLRRGRVRQSLVEMRGGSLLVASLPPNALLAVLAGHDCDMSLLGYQTRRLIRRAGAVLSPSARTGWACSPSPGSGPRQIQGTAARPRRKDSP</sequence>
<evidence type="ECO:0000259" key="2">
    <source>
        <dbReference type="SMART" id="SM00960"/>
    </source>
</evidence>
<protein>
    <submittedName>
        <fullName evidence="3">Dynein regulation protein LC7</fullName>
    </submittedName>
</protein>
<dbReference type="Proteomes" id="UP000317881">
    <property type="component" value="Unassembled WGS sequence"/>
</dbReference>
<evidence type="ECO:0000313" key="3">
    <source>
        <dbReference type="EMBL" id="GEC09550.1"/>
    </source>
</evidence>
<organism evidence="3 4">
    <name type="scientific">Streptomyces spinoverrucosus</name>
    <dbReference type="NCBI Taxonomy" id="284043"/>
    <lineage>
        <taxon>Bacteria</taxon>
        <taxon>Bacillati</taxon>
        <taxon>Actinomycetota</taxon>
        <taxon>Actinomycetes</taxon>
        <taxon>Kitasatosporales</taxon>
        <taxon>Streptomycetaceae</taxon>
        <taxon>Streptomyces</taxon>
    </lineage>
</organism>
<dbReference type="InterPro" id="IPR053141">
    <property type="entry name" value="Mycobact_SerProt_Inhib_Rv3364c"/>
</dbReference>
<dbReference type="InterPro" id="IPR004942">
    <property type="entry name" value="Roadblock/LAMTOR2_dom"/>
</dbReference>
<reference evidence="3 4" key="1">
    <citation type="submission" date="2019-06" db="EMBL/GenBank/DDBJ databases">
        <title>Whole genome shotgun sequence of Streptomyces spinoverrucosus NBRC 14228.</title>
        <authorList>
            <person name="Hosoyama A."/>
            <person name="Uohara A."/>
            <person name="Ohji S."/>
            <person name="Ichikawa N."/>
        </authorList>
    </citation>
    <scope>NUCLEOTIDE SEQUENCE [LARGE SCALE GENOMIC DNA]</scope>
    <source>
        <strain evidence="3 4">NBRC 14228</strain>
    </source>
</reference>
<dbReference type="OrthoDB" id="5187023at2"/>
<feature type="domain" description="Roadblock/LAMTOR2" evidence="2">
    <location>
        <begin position="18"/>
        <end position="108"/>
    </location>
</feature>
<proteinExistence type="predicted"/>
<dbReference type="EMBL" id="BJND01000075">
    <property type="protein sequence ID" value="GEC09550.1"/>
    <property type="molecule type" value="Genomic_DNA"/>
</dbReference>
<keyword evidence="4" id="KW-1185">Reference proteome</keyword>
<dbReference type="SMART" id="SM00960">
    <property type="entry name" value="Robl_LC7"/>
    <property type="match status" value="1"/>
</dbReference>
<feature type="region of interest" description="Disordered" evidence="1">
    <location>
        <begin position="136"/>
        <end position="166"/>
    </location>
</feature>
<comment type="caution">
    <text evidence="3">The sequence shown here is derived from an EMBL/GenBank/DDBJ whole genome shotgun (WGS) entry which is preliminary data.</text>
</comment>
<gene>
    <name evidence="3" type="ORF">SSP24_72050</name>
</gene>
<accession>A0A4Y3VV55</accession>
<dbReference type="PANTHER" id="PTHR36222">
    <property type="entry name" value="SERINE PROTEASE INHIBITOR RV3364C"/>
    <property type="match status" value="1"/>
</dbReference>
<name>A0A4Y3VV55_9ACTN</name>
<dbReference type="SUPFAM" id="SSF103196">
    <property type="entry name" value="Roadblock/LC7 domain"/>
    <property type="match status" value="1"/>
</dbReference>
<dbReference type="Gene3D" id="3.30.450.30">
    <property type="entry name" value="Dynein light chain 2a, cytoplasmic"/>
    <property type="match status" value="1"/>
</dbReference>
<dbReference type="AlphaFoldDB" id="A0A4Y3VV55"/>
<dbReference type="RefSeq" id="WP_141314355.1">
    <property type="nucleotide sequence ID" value="NZ_BJND01000075.1"/>
</dbReference>
<dbReference type="Pfam" id="PF03259">
    <property type="entry name" value="Robl_LC7"/>
    <property type="match status" value="1"/>
</dbReference>